<dbReference type="OrthoDB" id="3630784at2759"/>
<feature type="region of interest" description="Disordered" evidence="1">
    <location>
        <begin position="1"/>
        <end position="41"/>
    </location>
</feature>
<keyword evidence="3" id="KW-1185">Reference proteome</keyword>
<reference evidence="2 3" key="1">
    <citation type="submission" date="2021-01" db="EMBL/GenBank/DDBJ databases">
        <title>Cercospora kikuchii MAFF 305040 whole genome shotgun sequence.</title>
        <authorList>
            <person name="Kashiwa T."/>
            <person name="Suzuki T."/>
        </authorList>
    </citation>
    <scope>NUCLEOTIDE SEQUENCE [LARGE SCALE GENOMIC DNA]</scope>
    <source>
        <strain evidence="2 3">MAFF 305040</strain>
    </source>
</reference>
<dbReference type="Proteomes" id="UP000825890">
    <property type="component" value="Unassembled WGS sequence"/>
</dbReference>
<gene>
    <name evidence="2" type="ORF">CKM354_000842800</name>
</gene>
<evidence type="ECO:0000313" key="2">
    <source>
        <dbReference type="EMBL" id="GIZ45250.1"/>
    </source>
</evidence>
<organism evidence="2 3">
    <name type="scientific">Cercospora kikuchii</name>
    <dbReference type="NCBI Taxonomy" id="84275"/>
    <lineage>
        <taxon>Eukaryota</taxon>
        <taxon>Fungi</taxon>
        <taxon>Dikarya</taxon>
        <taxon>Ascomycota</taxon>
        <taxon>Pezizomycotina</taxon>
        <taxon>Dothideomycetes</taxon>
        <taxon>Dothideomycetidae</taxon>
        <taxon>Mycosphaerellales</taxon>
        <taxon>Mycosphaerellaceae</taxon>
        <taxon>Cercospora</taxon>
    </lineage>
</organism>
<dbReference type="SUPFAM" id="SSF54427">
    <property type="entry name" value="NTF2-like"/>
    <property type="match status" value="1"/>
</dbReference>
<dbReference type="InterPro" id="IPR032710">
    <property type="entry name" value="NTF2-like_dom_sf"/>
</dbReference>
<dbReference type="EMBL" id="BOLY01000005">
    <property type="protein sequence ID" value="GIZ45250.1"/>
    <property type="molecule type" value="Genomic_DNA"/>
</dbReference>
<dbReference type="GeneID" id="68294003"/>
<dbReference type="RefSeq" id="XP_044659737.1">
    <property type="nucleotide sequence ID" value="XM_044803802.1"/>
</dbReference>
<sequence>MTLRGPLLSTATSPYSPSHRCSQCSRTSMMTQSARSEPPTAKSAELAAIEDIINSRQEDIILAINNHQFDVSKPPWSWASPAFHVDVHLSGPSRFDSLQEYVNWWKGVKSAFADHAQATLIESQTSVKGDFATNFAFYELRGPAHPPYDKEIVRQFVSKSVWWRNKDGDWLFEAYGTVEGIDLTRI</sequence>
<proteinExistence type="predicted"/>
<protein>
    <recommendedName>
        <fullName evidence="4">SnoaL-like domain-containing protein</fullName>
    </recommendedName>
</protein>
<dbReference type="AlphaFoldDB" id="A0A9P3CT47"/>
<evidence type="ECO:0000313" key="3">
    <source>
        <dbReference type="Proteomes" id="UP000825890"/>
    </source>
</evidence>
<feature type="compositionally biased region" description="Polar residues" evidence="1">
    <location>
        <begin position="9"/>
        <end position="35"/>
    </location>
</feature>
<comment type="caution">
    <text evidence="2">The sequence shown here is derived from an EMBL/GenBank/DDBJ whole genome shotgun (WGS) entry which is preliminary data.</text>
</comment>
<name>A0A9P3CT47_9PEZI</name>
<evidence type="ECO:0008006" key="4">
    <source>
        <dbReference type="Google" id="ProtNLM"/>
    </source>
</evidence>
<accession>A0A9P3CT47</accession>
<dbReference type="Gene3D" id="3.10.450.50">
    <property type="match status" value="1"/>
</dbReference>
<evidence type="ECO:0000256" key="1">
    <source>
        <dbReference type="SAM" id="MobiDB-lite"/>
    </source>
</evidence>